<reference evidence="2 3" key="1">
    <citation type="submission" date="2020-08" db="EMBL/GenBank/DDBJ databases">
        <title>Genome sequence of Hymenobacter qilianensis JCM 19763T.</title>
        <authorList>
            <person name="Hyun D.-W."/>
            <person name="Bae J.-W."/>
        </authorList>
    </citation>
    <scope>NUCLEOTIDE SEQUENCE [LARGE SCALE GENOMIC DNA]</scope>
    <source>
        <strain evidence="2 3">JCM 19763</strain>
    </source>
</reference>
<organism evidence="2 3">
    <name type="scientific">Hymenobacter qilianensis</name>
    <dbReference type="NCBI Taxonomy" id="1385715"/>
    <lineage>
        <taxon>Bacteria</taxon>
        <taxon>Pseudomonadati</taxon>
        <taxon>Bacteroidota</taxon>
        <taxon>Cytophagia</taxon>
        <taxon>Cytophagales</taxon>
        <taxon>Hymenobacteraceae</taxon>
        <taxon>Hymenobacter</taxon>
    </lineage>
</organism>
<dbReference type="Pfam" id="PF01590">
    <property type="entry name" value="GAF"/>
    <property type="match status" value="1"/>
</dbReference>
<evidence type="ECO:0000313" key="2">
    <source>
        <dbReference type="EMBL" id="QNP51428.1"/>
    </source>
</evidence>
<dbReference type="PANTHER" id="PTHR43102:SF2">
    <property type="entry name" value="GAF DOMAIN-CONTAINING PROTEIN"/>
    <property type="match status" value="1"/>
</dbReference>
<feature type="domain" description="GAF" evidence="1">
    <location>
        <begin position="29"/>
        <end position="175"/>
    </location>
</feature>
<dbReference type="SMART" id="SM00065">
    <property type="entry name" value="GAF"/>
    <property type="match status" value="1"/>
</dbReference>
<evidence type="ECO:0000313" key="3">
    <source>
        <dbReference type="Proteomes" id="UP000516093"/>
    </source>
</evidence>
<accession>A0A7H0GT12</accession>
<protein>
    <submittedName>
        <fullName evidence="2">GAF domain-containing protein</fullName>
    </submittedName>
</protein>
<dbReference type="PANTHER" id="PTHR43102">
    <property type="entry name" value="SLR1143 PROTEIN"/>
    <property type="match status" value="1"/>
</dbReference>
<dbReference type="AlphaFoldDB" id="A0A7H0GT12"/>
<proteinExistence type="predicted"/>
<dbReference type="EMBL" id="CP060784">
    <property type="protein sequence ID" value="QNP51428.1"/>
    <property type="molecule type" value="Genomic_DNA"/>
</dbReference>
<dbReference type="SUPFAM" id="SSF55781">
    <property type="entry name" value="GAF domain-like"/>
    <property type="match status" value="1"/>
</dbReference>
<name>A0A7H0GT12_9BACT</name>
<keyword evidence="3" id="KW-1185">Reference proteome</keyword>
<dbReference type="KEGG" id="hqi:H9L05_15555"/>
<dbReference type="Proteomes" id="UP000516093">
    <property type="component" value="Chromosome"/>
</dbReference>
<sequence>MSEVPSWLLPEDEAARLSTLRSYDLLPALRETVFDELVALTARIFSLPISLIALVDEEQVFYKANHGMPGNEKQPRKEALCSTAILNEKAVVYQDVEQEQSPLITSQAAQAARTNQLRFYAAAPLRMPDRQPIGALCIIDRQPRVFSEDEQRMLEKLAAVVSHTVAVRQVCRTQPDGETRWKMVRMQLQEEVQALRALVRYLLTRYGTTVPVPPALLAQFERRLPDLHELLDQYQYQE</sequence>
<gene>
    <name evidence="2" type="ORF">H9L05_15555</name>
</gene>
<dbReference type="InterPro" id="IPR029016">
    <property type="entry name" value="GAF-like_dom_sf"/>
</dbReference>
<dbReference type="Gene3D" id="3.30.450.40">
    <property type="match status" value="1"/>
</dbReference>
<evidence type="ECO:0000259" key="1">
    <source>
        <dbReference type="SMART" id="SM00065"/>
    </source>
</evidence>
<dbReference type="InterPro" id="IPR003018">
    <property type="entry name" value="GAF"/>
</dbReference>
<dbReference type="RefSeq" id="WP_187731712.1">
    <property type="nucleotide sequence ID" value="NZ_BMFN01000003.1"/>
</dbReference>